<keyword evidence="4" id="KW-1185">Reference proteome</keyword>
<protein>
    <submittedName>
        <fullName evidence="3">Uncharacterized protein</fullName>
    </submittedName>
</protein>
<evidence type="ECO:0000313" key="4">
    <source>
        <dbReference type="Proteomes" id="UP000282454"/>
    </source>
</evidence>
<name>A0A421B5W1_9PSEU</name>
<feature type="region of interest" description="Disordered" evidence="1">
    <location>
        <begin position="79"/>
        <end position="99"/>
    </location>
</feature>
<gene>
    <name evidence="3" type="ORF">CLV68_0296</name>
</gene>
<evidence type="ECO:0000256" key="2">
    <source>
        <dbReference type="SAM" id="Phobius"/>
    </source>
</evidence>
<feature type="compositionally biased region" description="Pro residues" evidence="1">
    <location>
        <begin position="84"/>
        <end position="98"/>
    </location>
</feature>
<dbReference type="AlphaFoldDB" id="A0A421B5W1"/>
<sequence>MIETDEPLPRSVYLRRRVIAVGAAVVAVLLLTWIITGFLGDDDGLGPLGLATAPSSAPPTTSVAASVSASASATASASVSVSPPAAPAPPVAPPPDPNLPCADTVIAVAAEMDPPAFRPGSRPELRVVITNTGPAPCTRDIGRAQRELLITTGPTRLWSSNDCTPSDGAEPTILAPGARTTFEVKWAGRTSAPGCPTRRTTVQPGPYTLTARLGTLLSPPLPFTINP</sequence>
<dbReference type="OrthoDB" id="5189092at2"/>
<accession>A0A421B5W1</accession>
<dbReference type="EMBL" id="RCDD01000001">
    <property type="protein sequence ID" value="RLK59811.1"/>
    <property type="molecule type" value="Genomic_DNA"/>
</dbReference>
<feature type="transmembrane region" description="Helical" evidence="2">
    <location>
        <begin position="18"/>
        <end position="39"/>
    </location>
</feature>
<proteinExistence type="predicted"/>
<evidence type="ECO:0000256" key="1">
    <source>
        <dbReference type="SAM" id="MobiDB-lite"/>
    </source>
</evidence>
<comment type="caution">
    <text evidence="3">The sequence shown here is derived from an EMBL/GenBank/DDBJ whole genome shotgun (WGS) entry which is preliminary data.</text>
</comment>
<dbReference type="RefSeq" id="WP_121388837.1">
    <property type="nucleotide sequence ID" value="NZ_RCDD01000001.1"/>
</dbReference>
<reference evidence="3 4" key="1">
    <citation type="submission" date="2018-10" db="EMBL/GenBank/DDBJ databases">
        <title>Genomic Encyclopedia of Archaeal and Bacterial Type Strains, Phase II (KMG-II): from individual species to whole genera.</title>
        <authorList>
            <person name="Goeker M."/>
        </authorList>
    </citation>
    <scope>NUCLEOTIDE SEQUENCE [LARGE SCALE GENOMIC DNA]</scope>
    <source>
        <strain evidence="3 4">DSM 45657</strain>
    </source>
</reference>
<keyword evidence="2" id="KW-0812">Transmembrane</keyword>
<organism evidence="3 4">
    <name type="scientific">Actinokineospora cianjurensis</name>
    <dbReference type="NCBI Taxonomy" id="585224"/>
    <lineage>
        <taxon>Bacteria</taxon>
        <taxon>Bacillati</taxon>
        <taxon>Actinomycetota</taxon>
        <taxon>Actinomycetes</taxon>
        <taxon>Pseudonocardiales</taxon>
        <taxon>Pseudonocardiaceae</taxon>
        <taxon>Actinokineospora</taxon>
    </lineage>
</organism>
<keyword evidence="2" id="KW-0472">Membrane</keyword>
<dbReference type="Proteomes" id="UP000282454">
    <property type="component" value="Unassembled WGS sequence"/>
</dbReference>
<keyword evidence="2" id="KW-1133">Transmembrane helix</keyword>
<evidence type="ECO:0000313" key="3">
    <source>
        <dbReference type="EMBL" id="RLK59811.1"/>
    </source>
</evidence>